<comment type="subcellular location">
    <subcellularLocation>
        <location evidence="1">Membrane</location>
        <topology evidence="1">Multi-pass membrane protein</topology>
    </subcellularLocation>
</comment>
<protein>
    <submittedName>
        <fullName evidence="8">Probable cytochrome c-type biogenesis protein</fullName>
    </submittedName>
</protein>
<evidence type="ECO:0000313" key="9">
    <source>
        <dbReference type="Proteomes" id="UP000001424"/>
    </source>
</evidence>
<proteinExistence type="predicted"/>
<accession>Q7NPV5</accession>
<evidence type="ECO:0000259" key="7">
    <source>
        <dbReference type="Pfam" id="PF05140"/>
    </source>
</evidence>
<dbReference type="GO" id="GO:0017004">
    <property type="term" value="P:cytochrome complex assembly"/>
    <property type="evidence" value="ECO:0007669"/>
    <property type="project" value="UniProtKB-KW"/>
</dbReference>
<gene>
    <name evidence="8" type="ordered locus">CV_4387</name>
</gene>
<organism evidence="8 9">
    <name type="scientific">Chromobacterium violaceum (strain ATCC 12472 / DSM 30191 / JCM 1249 / CCUG 213 / NBRC 12614 / NCIMB 9131 / NCTC 9757 / MK)</name>
    <dbReference type="NCBI Taxonomy" id="243365"/>
    <lineage>
        <taxon>Bacteria</taxon>
        <taxon>Pseudomonadati</taxon>
        <taxon>Pseudomonadota</taxon>
        <taxon>Betaproteobacteria</taxon>
        <taxon>Neisseriales</taxon>
        <taxon>Chromobacteriaceae</taxon>
        <taxon>Chromobacterium</taxon>
    </lineage>
</organism>
<reference evidence="8 9" key="1">
    <citation type="journal article" date="2003" name="Proc. Natl. Acad. Sci. U.S.A.">
        <title>The complete genome sequence of Chromobacterium violaceum reveals remarkable and exploitable bacterial adaptability.</title>
        <authorList>
            <person name="Vasconcelos A.T.R."/>
            <person name="de Almeida D.F."/>
            <person name="Almeida F.C."/>
            <person name="de Almeida L.G.P."/>
            <person name="de Almeida R."/>
            <person name="Goncalves J.A.A."/>
            <person name="Andrade E.M."/>
            <person name="Antonio R.V."/>
            <person name="Araripe J."/>
            <person name="de Araujo M.F.F."/>
            <person name="Filho S.A."/>
            <person name="Azevedo V."/>
            <person name="Batista A.J."/>
            <person name="Bataus L.A.M."/>
            <person name="Batista J.S."/>
            <person name="Belo A."/>
            <person name="vander Berg C."/>
            <person name="Blamey J."/>
            <person name="Bogo M."/>
            <person name="Bonato S."/>
            <person name="Bordignon J."/>
            <person name="Brito C.A."/>
            <person name="Brocchi M."/>
            <person name="Burity H.A."/>
            <person name="Camargo A.A."/>
            <person name="Cardoso D.D.P."/>
            <person name="Carneiro N.P."/>
            <person name="Carraro D.M."/>
            <person name="Carvalho C.M.B."/>
            <person name="Cascardo J.C.M."/>
            <person name="Cavada B.S."/>
            <person name="Chueire L.M.O."/>
            <person name="Pasa T.B.C."/>
            <person name="Duran N."/>
            <person name="Fagundes N."/>
            <person name="Falcao C.L."/>
            <person name="Fantinatti F."/>
            <person name="Farias I.P."/>
            <person name="Felipe M.S.S."/>
            <person name="Ferrari L.P."/>
            <person name="Ferro J.A."/>
            <person name="Ferro M.I.T."/>
            <person name="Franco G.R."/>
            <person name="Freitas N.S.A."/>
            <person name="Furlan L.R."/>
            <person name="Gazzinelli R.T."/>
            <person name="Gomes E.A."/>
            <person name="Goncalves P.R."/>
            <person name="Grangeiro T.B."/>
            <person name="Grattapaglia D."/>
            <person name="Grisard E.C."/>
            <person name="Guimaraes C.T."/>
            <person name="Hanna E.S."/>
            <person name="Hungria M."/>
            <person name="Jardim S.N."/>
            <person name="Laurino J."/>
            <person name="Leoi L.C.T."/>
            <person name="Fassarella L."/>
            <person name="Lima A."/>
            <person name="Loureiro M.F."/>
            <person name="Lyra M.C.P."/>
            <person name="Macedo M."/>
            <person name="Madeira H.M.F."/>
            <person name="Manfio G.P."/>
            <person name="Maranhao A.Q."/>
            <person name="Martins W.S."/>
            <person name="di Mauro S.M.Z."/>
            <person name="de Medeiros S.R.B."/>
            <person name="Meissner R.D.V."/>
            <person name="Menck C.F.M."/>
            <person name="Moreira M.A.M."/>
            <person name="Nascimento F.F."/>
            <person name="Nicolas M.F."/>
            <person name="Oliveira J.G."/>
            <person name="Oliveira S.C."/>
            <person name="Paixao R.F.C."/>
            <person name="Parente J.A."/>
            <person name="Pedrosa F.O."/>
            <person name="Pena S.J.D."/>
            <person name="Perreira J.O."/>
            <person name="Perreira M."/>
            <person name="Pinto L.S.R.C."/>
            <person name="Pinto L.S."/>
            <person name="Porto J.I.R."/>
            <person name="Potrich D.P."/>
            <person name="Neto C.E.R."/>
            <person name="Reis A.M.M."/>
            <person name="Rigo L.U."/>
            <person name="Rondinelli E."/>
            <person name="dos Santos E.B.P."/>
            <person name="Santos F.R."/>
            <person name="Schneider M.P.C."/>
            <person name="Seuanez H.N."/>
            <person name="Silva A.M.R."/>
            <person name="da Silva A.L.C."/>
            <person name="Silva D.W."/>
            <person name="Silva R."/>
            <person name="Simoes I.C."/>
            <person name="Simon D."/>
            <person name="Soares C.M.A."/>
            <person name="Soares R.B.A."/>
            <person name="Souza E.M."/>
            <person name="Souza K.R.L."/>
            <person name="Souza R.C."/>
            <person name="Steffens M.B.R."/>
            <person name="Steindel M."/>
            <person name="Teixeira S.R."/>
            <person name="Urmenyi T."/>
            <person name="Vettore A."/>
            <person name="Wassem R."/>
            <person name="Zaha A."/>
            <person name="Simpson A.J.G."/>
        </authorList>
    </citation>
    <scope>NUCLEOTIDE SEQUENCE [LARGE SCALE GENOMIC DNA]</scope>
    <source>
        <strain evidence="9">ATCC 12472 / DSM 30191 / JCM 1249 / NBRC 12614 / NCIMB 9131 / NCTC 9757</strain>
    </source>
</reference>
<keyword evidence="2 6" id="KW-0812">Transmembrane</keyword>
<dbReference type="KEGG" id="cvi:CV_4387"/>
<dbReference type="Proteomes" id="UP000001424">
    <property type="component" value="Chromosome"/>
</dbReference>
<keyword evidence="3" id="KW-0201">Cytochrome c-type biogenesis</keyword>
<feature type="transmembrane region" description="Helical" evidence="6">
    <location>
        <begin position="171"/>
        <end position="189"/>
    </location>
</feature>
<evidence type="ECO:0000256" key="3">
    <source>
        <dbReference type="ARBA" id="ARBA00022748"/>
    </source>
</evidence>
<evidence type="ECO:0000256" key="4">
    <source>
        <dbReference type="ARBA" id="ARBA00022989"/>
    </source>
</evidence>
<sequence length="678" mass="74797">MFRIMKTTTHRRQTTPRALYELFSSMRFAIGLLTVLGIASIIGTVLKQNEPYPNYAFEFGQFWFQAFEMLGLYDVYHSAWFLIILAFLVLSTTLCILRNGPGFIKQMRGYRERASDNSLAAMPHSQAFEAEAVEPSRLLGYLRGQGFRWREAEREGGARLIAAKKGAAGKLGYFCAHIALIVICVGGLLDGNLPLKLGELAGRIVPETRDIPQSRIPEQSRLGPANLSFRGNVTIAEGKSADVTFLNSGNGYLVQELPFIVSLKKFHVDYYSNGMPKLFASDIVVTDKASGKTTEATVQVNHPLIVDGVAIYQSSFGDGGSPLKLKAWNLAAPGSAPVALSGVSMSSQPLRANGKDYALEFGELRVFNIENVAKPGEGDPTLGQRMHDAREVKQHKDLKNYGPSITFKLRDAQGQAVEYVHYMAPIAQDGASYLMAGMRKTPADPFQYLRMPLDDDMQVDRFMRLYAALRDPSLYDEVAARATRKAQQGGVIDGKLAKQFGDSVKGVLERFASGGFSALEQFLDERVPADKRQAVAQTYIKILQGAVVDVMAAADDRAGAKPLAADAAHYRFLLDGLVAASALQDYGSPVFLQLEGFDQVQSSGLQLTRSPGKTLVYLGSVLLVLGIVLMFYVREQRLWIRIDGRRLRVAMTSNRHNRDLDTDFQRHLDAIKQLTRGT</sequence>
<dbReference type="eggNOG" id="COG1333">
    <property type="taxonomic scope" value="Bacteria"/>
</dbReference>
<dbReference type="PANTHER" id="PTHR31566:SF0">
    <property type="entry name" value="CYTOCHROME C BIOGENESIS PROTEIN CCS1, CHLOROPLASTIC"/>
    <property type="match status" value="1"/>
</dbReference>
<keyword evidence="5 6" id="KW-0472">Membrane</keyword>
<dbReference type="AlphaFoldDB" id="Q7NPV5"/>
<feature type="transmembrane region" description="Helical" evidence="6">
    <location>
        <begin position="79"/>
        <end position="97"/>
    </location>
</feature>
<dbReference type="PANTHER" id="PTHR31566">
    <property type="entry name" value="CYTOCHROME C BIOGENESIS PROTEIN CCS1, CHLOROPLASTIC"/>
    <property type="match status" value="1"/>
</dbReference>
<evidence type="ECO:0000256" key="1">
    <source>
        <dbReference type="ARBA" id="ARBA00004141"/>
    </source>
</evidence>
<keyword evidence="9" id="KW-1185">Reference proteome</keyword>
<feature type="domain" description="ResB-like" evidence="7">
    <location>
        <begin position="26"/>
        <end position="665"/>
    </location>
</feature>
<feature type="transmembrane region" description="Helical" evidence="6">
    <location>
        <begin position="615"/>
        <end position="633"/>
    </location>
</feature>
<evidence type="ECO:0000256" key="6">
    <source>
        <dbReference type="SAM" id="Phobius"/>
    </source>
</evidence>
<dbReference type="HOGENOM" id="CLU_025116_0_0_4"/>
<dbReference type="InterPro" id="IPR007816">
    <property type="entry name" value="ResB-like_domain"/>
</dbReference>
<name>Q7NPV5_CHRVO</name>
<evidence type="ECO:0000256" key="5">
    <source>
        <dbReference type="ARBA" id="ARBA00023136"/>
    </source>
</evidence>
<dbReference type="Pfam" id="PF05140">
    <property type="entry name" value="ResB"/>
    <property type="match status" value="1"/>
</dbReference>
<dbReference type="InterPro" id="IPR023494">
    <property type="entry name" value="Cyt_c_bgen_Ccs1/CcsB/ResB"/>
</dbReference>
<dbReference type="GO" id="GO:0016020">
    <property type="term" value="C:membrane"/>
    <property type="evidence" value="ECO:0007669"/>
    <property type="project" value="UniProtKB-SubCell"/>
</dbReference>
<keyword evidence="4 6" id="KW-1133">Transmembrane helix</keyword>
<evidence type="ECO:0000256" key="2">
    <source>
        <dbReference type="ARBA" id="ARBA00022692"/>
    </source>
</evidence>
<evidence type="ECO:0000313" key="8">
    <source>
        <dbReference type="EMBL" id="AAQ62046.1"/>
    </source>
</evidence>
<dbReference type="STRING" id="243365.CV_4387"/>
<dbReference type="EMBL" id="AE016825">
    <property type="protein sequence ID" value="AAQ62046.1"/>
    <property type="molecule type" value="Genomic_DNA"/>
</dbReference>